<proteinExistence type="predicted"/>
<organism evidence="2 3">
    <name type="scientific">Anseongella ginsenosidimutans</name>
    <dbReference type="NCBI Taxonomy" id="496056"/>
    <lineage>
        <taxon>Bacteria</taxon>
        <taxon>Pseudomonadati</taxon>
        <taxon>Bacteroidota</taxon>
        <taxon>Sphingobacteriia</taxon>
        <taxon>Sphingobacteriales</taxon>
        <taxon>Sphingobacteriaceae</taxon>
        <taxon>Anseongella</taxon>
    </lineage>
</organism>
<dbReference type="InterPro" id="IPR011040">
    <property type="entry name" value="Sialidase"/>
</dbReference>
<dbReference type="InterPro" id="IPR036278">
    <property type="entry name" value="Sialidase_sf"/>
</dbReference>
<evidence type="ECO:0000313" key="3">
    <source>
        <dbReference type="Proteomes" id="UP000295807"/>
    </source>
</evidence>
<protein>
    <submittedName>
        <fullName evidence="2">BNR repeat protein</fullName>
    </submittedName>
</protein>
<dbReference type="Pfam" id="PF13088">
    <property type="entry name" value="BNR_2"/>
    <property type="match status" value="1"/>
</dbReference>
<comment type="caution">
    <text evidence="2">The sequence shown here is derived from an EMBL/GenBank/DDBJ whole genome shotgun (WGS) entry which is preliminary data.</text>
</comment>
<evidence type="ECO:0000313" key="2">
    <source>
        <dbReference type="EMBL" id="TCS88456.1"/>
    </source>
</evidence>
<gene>
    <name evidence="2" type="ORF">EDD80_103321</name>
</gene>
<dbReference type="OrthoDB" id="41724at2"/>
<dbReference type="PANTHER" id="PTHR43752">
    <property type="entry name" value="BNR/ASP-BOX REPEAT FAMILY PROTEIN"/>
    <property type="match status" value="1"/>
</dbReference>
<name>A0A4R3KT81_9SPHI</name>
<evidence type="ECO:0000259" key="1">
    <source>
        <dbReference type="Pfam" id="PF13088"/>
    </source>
</evidence>
<feature type="domain" description="Sialidase" evidence="1">
    <location>
        <begin position="89"/>
        <end position="346"/>
    </location>
</feature>
<dbReference type="PROSITE" id="PS51257">
    <property type="entry name" value="PROKAR_LIPOPROTEIN"/>
    <property type="match status" value="1"/>
</dbReference>
<dbReference type="Proteomes" id="UP000295807">
    <property type="component" value="Unassembled WGS sequence"/>
</dbReference>
<dbReference type="CDD" id="cd15482">
    <property type="entry name" value="Sialidase_non-viral"/>
    <property type="match status" value="1"/>
</dbReference>
<reference evidence="2 3" key="1">
    <citation type="submission" date="2019-03" db="EMBL/GenBank/DDBJ databases">
        <title>Genomic Encyclopedia of Type Strains, Phase IV (KMG-IV): sequencing the most valuable type-strain genomes for metagenomic binning, comparative biology and taxonomic classification.</title>
        <authorList>
            <person name="Goeker M."/>
        </authorList>
    </citation>
    <scope>NUCLEOTIDE SEQUENCE [LARGE SCALE GENOMIC DNA]</scope>
    <source>
        <strain evidence="2 3">DSM 21100</strain>
    </source>
</reference>
<dbReference type="AlphaFoldDB" id="A0A4R3KT81"/>
<accession>A0A4R3KT81</accession>
<dbReference type="SUPFAM" id="SSF50939">
    <property type="entry name" value="Sialidases"/>
    <property type="match status" value="1"/>
</dbReference>
<keyword evidence="3" id="KW-1185">Reference proteome</keyword>
<dbReference type="EMBL" id="SMAD01000003">
    <property type="protein sequence ID" value="TCS88456.1"/>
    <property type="molecule type" value="Genomic_DNA"/>
</dbReference>
<sequence length="378" mass="41929">MSFSRAFILLLVVLAFFSCKTRHALHSGMERLKEKELVLRIAPKAGNPRNSEGSFITLKDGRILFVYSKYSGEGSGDHDPAFLAGRYSADGGKTWTKEDEVIVENEGLMNVMSVSLLRLQNGAIAMFYLRKNSTSDCIPVMRISTDEAETWSRPVTCITDKKGYFVLNNDRVIQLSSGRLLMAVALHKTPDTKWKEKAQLWSYFSDDNGKTWQAGSPVPTPDTIVTQEPGVVELKNGNILMFIRASAGKQLYSWSADQGATWSPAVPSPVSSPLSPASIERIPETNDLLMVWNNNDGETAATKGERTPLTLAISKDEGKSWRHIKPVETDPDGWYCYTAIHFTEDAVLFGYCAGSQSAGTHLSVTNISKIELDWIYQQ</sequence>
<dbReference type="PANTHER" id="PTHR43752:SF2">
    <property type="entry name" value="BNR_ASP-BOX REPEAT FAMILY PROTEIN"/>
    <property type="match status" value="1"/>
</dbReference>
<dbReference type="Gene3D" id="2.120.10.10">
    <property type="match status" value="1"/>
</dbReference>